<name>A0AA41VBM8_PAPNU</name>
<dbReference type="GO" id="GO:0016020">
    <property type="term" value="C:membrane"/>
    <property type="evidence" value="ECO:0007669"/>
    <property type="project" value="UniProtKB-SubCell"/>
</dbReference>
<evidence type="ECO:0000256" key="1">
    <source>
        <dbReference type="ARBA" id="ARBA00004141"/>
    </source>
</evidence>
<evidence type="ECO:0000256" key="2">
    <source>
        <dbReference type="ARBA" id="ARBA00008573"/>
    </source>
</evidence>
<feature type="compositionally biased region" description="Polar residues" evidence="7">
    <location>
        <begin position="165"/>
        <end position="174"/>
    </location>
</feature>
<proteinExistence type="inferred from homology"/>
<keyword evidence="5 6" id="KW-0472">Membrane</keyword>
<evidence type="ECO:0000256" key="4">
    <source>
        <dbReference type="ARBA" id="ARBA00022989"/>
    </source>
</evidence>
<feature type="compositionally biased region" description="Polar residues" evidence="7">
    <location>
        <begin position="147"/>
        <end position="156"/>
    </location>
</feature>
<keyword evidence="3 6" id="KW-0812">Transmembrane</keyword>
<evidence type="ECO:0000256" key="5">
    <source>
        <dbReference type="ARBA" id="ARBA00023136"/>
    </source>
</evidence>
<protein>
    <recommendedName>
        <fullName evidence="6">HVA22-like protein</fullName>
    </recommendedName>
</protein>
<comment type="subcellular location">
    <subcellularLocation>
        <location evidence="1 6">Membrane</location>
        <topology evidence="1 6">Multi-pass membrane protein</topology>
    </subcellularLocation>
</comment>
<dbReference type="InterPro" id="IPR004345">
    <property type="entry name" value="TB2_DP1_HVA22"/>
</dbReference>
<accession>A0AA41VBM8</accession>
<feature type="compositionally biased region" description="Basic and acidic residues" evidence="7">
    <location>
        <begin position="196"/>
        <end position="208"/>
    </location>
</feature>
<keyword evidence="9" id="KW-1185">Reference proteome</keyword>
<evidence type="ECO:0000256" key="7">
    <source>
        <dbReference type="SAM" id="MobiDB-lite"/>
    </source>
</evidence>
<comment type="caution">
    <text evidence="8">The sequence shown here is derived from an EMBL/GenBank/DDBJ whole genome shotgun (WGS) entry which is preliminary data.</text>
</comment>
<dbReference type="PANTHER" id="PTHR12300">
    <property type="entry name" value="HVA22-LIKE PROTEINS"/>
    <property type="match status" value="1"/>
</dbReference>
<dbReference type="Proteomes" id="UP001177140">
    <property type="component" value="Unassembled WGS sequence"/>
</dbReference>
<dbReference type="AlphaFoldDB" id="A0AA41VBM8"/>
<evidence type="ECO:0000256" key="6">
    <source>
        <dbReference type="RuleBase" id="RU362006"/>
    </source>
</evidence>
<evidence type="ECO:0000313" key="8">
    <source>
        <dbReference type="EMBL" id="MCL7034503.1"/>
    </source>
</evidence>
<dbReference type="Pfam" id="PF03134">
    <property type="entry name" value="TB2_DP1_HVA22"/>
    <property type="match status" value="1"/>
</dbReference>
<feature type="transmembrane region" description="Helical" evidence="6">
    <location>
        <begin position="71"/>
        <end position="92"/>
    </location>
</feature>
<keyword evidence="4 6" id="KW-1133">Transmembrane helix</keyword>
<feature type="transmembrane region" description="Helical" evidence="6">
    <location>
        <begin position="6"/>
        <end position="26"/>
    </location>
</feature>
<dbReference type="PANTHER" id="PTHR12300:SF161">
    <property type="entry name" value="RECEPTOR EXPRESSION-ENHANCING PROTEIN"/>
    <property type="match status" value="1"/>
</dbReference>
<comment type="similarity">
    <text evidence="2 6">Belongs to the DP1 family.</text>
</comment>
<feature type="compositionally biased region" description="Basic and acidic residues" evidence="7">
    <location>
        <begin position="177"/>
        <end position="186"/>
    </location>
</feature>
<organism evidence="8 9">
    <name type="scientific">Papaver nudicaule</name>
    <name type="common">Iceland poppy</name>
    <dbReference type="NCBI Taxonomy" id="74823"/>
    <lineage>
        <taxon>Eukaryota</taxon>
        <taxon>Viridiplantae</taxon>
        <taxon>Streptophyta</taxon>
        <taxon>Embryophyta</taxon>
        <taxon>Tracheophyta</taxon>
        <taxon>Spermatophyta</taxon>
        <taxon>Magnoliopsida</taxon>
        <taxon>Ranunculales</taxon>
        <taxon>Papaveraceae</taxon>
        <taxon>Papaveroideae</taxon>
        <taxon>Papaver</taxon>
    </lineage>
</organism>
<evidence type="ECO:0000313" key="9">
    <source>
        <dbReference type="Proteomes" id="UP001177140"/>
    </source>
</evidence>
<evidence type="ECO:0000256" key="3">
    <source>
        <dbReference type="ARBA" id="ARBA00022692"/>
    </source>
</evidence>
<gene>
    <name evidence="8" type="ORF">MKW94_026236</name>
</gene>
<reference evidence="8" key="1">
    <citation type="submission" date="2022-03" db="EMBL/GenBank/DDBJ databases">
        <title>A functionally conserved STORR gene fusion in Papaver species that diverged 16.8 million years ago.</title>
        <authorList>
            <person name="Catania T."/>
        </authorList>
    </citation>
    <scope>NUCLEOTIDE SEQUENCE</scope>
    <source>
        <strain evidence="8">S-191538</strain>
    </source>
</reference>
<sequence>MGSGNFIVFLFEVASGPLLSLLYPLFFTIQAAEGGAAADHGPLLKYWCVYSGLALIEYFFEFIIDWLPWDILLAVINVFLIVPHFNGATFVYQQVKAKLIEAKTNPSGLLADAPPFLNNLLNDQLGIMAALGKFFNSAVQSLTSAFSGPSTQSNAFRSMPPRPNTHYSYQNPQMDNYDAHENELRSRSQVSQLDDSAERSELADDGRTSGRLKTVPGRWRRWPDSRSRP</sequence>
<dbReference type="EMBL" id="JAJJMA010146139">
    <property type="protein sequence ID" value="MCL7034503.1"/>
    <property type="molecule type" value="Genomic_DNA"/>
</dbReference>
<feature type="region of interest" description="Disordered" evidence="7">
    <location>
        <begin position="147"/>
        <end position="229"/>
    </location>
</feature>